<feature type="transmembrane region" description="Helical" evidence="9">
    <location>
        <begin position="119"/>
        <end position="140"/>
    </location>
</feature>
<evidence type="ECO:0000256" key="1">
    <source>
        <dbReference type="ARBA" id="ARBA00004651"/>
    </source>
</evidence>
<feature type="transmembrane region" description="Helical" evidence="9">
    <location>
        <begin position="20"/>
        <end position="41"/>
    </location>
</feature>
<evidence type="ECO:0000313" key="10">
    <source>
        <dbReference type="EMBL" id="SMC42638.1"/>
    </source>
</evidence>
<feature type="transmembrane region" description="Helical" evidence="9">
    <location>
        <begin position="175"/>
        <end position="198"/>
    </location>
</feature>
<comment type="subcellular location">
    <subcellularLocation>
        <location evidence="1">Cell membrane</location>
        <topology evidence="1">Multi-pass membrane protein</topology>
    </subcellularLocation>
</comment>
<dbReference type="Proteomes" id="UP000192790">
    <property type="component" value="Unassembled WGS sequence"/>
</dbReference>
<proteinExistence type="inferred from homology"/>
<keyword evidence="5 9" id="KW-0812">Transmembrane</keyword>
<reference evidence="10 11" key="1">
    <citation type="submission" date="2017-04" db="EMBL/GenBank/DDBJ databases">
        <authorList>
            <person name="Afonso C.L."/>
            <person name="Miller P.J."/>
            <person name="Scott M.A."/>
            <person name="Spackman E."/>
            <person name="Goraichik I."/>
            <person name="Dimitrov K.M."/>
            <person name="Suarez D.L."/>
            <person name="Swayne D.E."/>
        </authorList>
    </citation>
    <scope>NUCLEOTIDE SEQUENCE [LARGE SCALE GENOMIC DNA]</scope>
    <source>
        <strain evidence="10 11">DSM 12816</strain>
    </source>
</reference>
<evidence type="ECO:0000256" key="4">
    <source>
        <dbReference type="ARBA" id="ARBA00022475"/>
    </source>
</evidence>
<evidence type="ECO:0000256" key="9">
    <source>
        <dbReference type="SAM" id="Phobius"/>
    </source>
</evidence>
<evidence type="ECO:0000256" key="7">
    <source>
        <dbReference type="ARBA" id="ARBA00023136"/>
    </source>
</evidence>
<accession>A0A1W1Z3V3</accession>
<comment type="function">
    <text evidence="8">Probably a riboflavin-binding protein that interacts with the energy-coupling factor (ECF) ABC-transporter complex.</text>
</comment>
<keyword evidence="3 8" id="KW-0813">Transport</keyword>
<dbReference type="AlphaFoldDB" id="A0A1W1Z3V3"/>
<dbReference type="PANTHER" id="PTHR38438">
    <property type="entry name" value="RIBOFLAVIN TRANSPORTER RIBU"/>
    <property type="match status" value="1"/>
</dbReference>
<dbReference type="PIRSF" id="PIRSF037778">
    <property type="entry name" value="UCP037778_transp_RibU"/>
    <property type="match status" value="1"/>
</dbReference>
<dbReference type="RefSeq" id="WP_084233490.1">
    <property type="nucleotide sequence ID" value="NZ_FWXW01000001.1"/>
</dbReference>
<evidence type="ECO:0000256" key="2">
    <source>
        <dbReference type="ARBA" id="ARBA00005540"/>
    </source>
</evidence>
<dbReference type="InterPro" id="IPR025720">
    <property type="entry name" value="RibU"/>
</dbReference>
<dbReference type="GO" id="GO:0032217">
    <property type="term" value="F:riboflavin transmembrane transporter activity"/>
    <property type="evidence" value="ECO:0007669"/>
    <property type="project" value="UniProtKB-UniRule"/>
</dbReference>
<comment type="similarity">
    <text evidence="2 8">Belongs to the prokaryotic riboflavin transporter (P-RFT) (TC 2.A.87) family.</text>
</comment>
<evidence type="ECO:0000256" key="8">
    <source>
        <dbReference type="PIRNR" id="PIRNR037778"/>
    </source>
</evidence>
<keyword evidence="6 9" id="KW-1133">Transmembrane helix</keyword>
<dbReference type="Gene3D" id="1.10.1760.20">
    <property type="match status" value="1"/>
</dbReference>
<keyword evidence="7 8" id="KW-0472">Membrane</keyword>
<feature type="transmembrane region" description="Helical" evidence="9">
    <location>
        <begin position="53"/>
        <end position="73"/>
    </location>
</feature>
<dbReference type="EMBL" id="FWXW01000001">
    <property type="protein sequence ID" value="SMC42638.1"/>
    <property type="molecule type" value="Genomic_DNA"/>
</dbReference>
<evidence type="ECO:0000256" key="6">
    <source>
        <dbReference type="ARBA" id="ARBA00022989"/>
    </source>
</evidence>
<evidence type="ECO:0000256" key="3">
    <source>
        <dbReference type="ARBA" id="ARBA00022448"/>
    </source>
</evidence>
<protein>
    <recommendedName>
        <fullName evidence="8">Riboflavin transporter</fullName>
    </recommendedName>
</protein>
<dbReference type="STRING" id="1122930.SAMN02745168_0892"/>
<name>A0A1W1Z3V3_9FIRM</name>
<dbReference type="Pfam" id="PF12822">
    <property type="entry name" value="ECF_trnsprt"/>
    <property type="match status" value="1"/>
</dbReference>
<gene>
    <name evidence="10" type="ORF">SAMN02745168_0892</name>
</gene>
<evidence type="ECO:0000256" key="5">
    <source>
        <dbReference type="ARBA" id="ARBA00022692"/>
    </source>
</evidence>
<dbReference type="GO" id="GO:0005886">
    <property type="term" value="C:plasma membrane"/>
    <property type="evidence" value="ECO:0007669"/>
    <property type="project" value="UniProtKB-SubCell"/>
</dbReference>
<dbReference type="PANTHER" id="PTHR38438:SF1">
    <property type="entry name" value="RIBOFLAVIN TRANSPORTER RIBU"/>
    <property type="match status" value="1"/>
</dbReference>
<feature type="transmembrane region" description="Helical" evidence="9">
    <location>
        <begin position="146"/>
        <end position="168"/>
    </location>
</feature>
<keyword evidence="4 8" id="KW-1003">Cell membrane</keyword>
<dbReference type="OrthoDB" id="9809216at2"/>
<organism evidence="10 11">
    <name type="scientific">Papillibacter cinnamivorans DSM 12816</name>
    <dbReference type="NCBI Taxonomy" id="1122930"/>
    <lineage>
        <taxon>Bacteria</taxon>
        <taxon>Bacillati</taxon>
        <taxon>Bacillota</taxon>
        <taxon>Clostridia</taxon>
        <taxon>Eubacteriales</taxon>
        <taxon>Oscillospiraceae</taxon>
        <taxon>Papillibacter</taxon>
    </lineage>
</organism>
<evidence type="ECO:0000313" key="11">
    <source>
        <dbReference type="Proteomes" id="UP000192790"/>
    </source>
</evidence>
<sequence length="208" mass="22208">MSLNSAAVNSRQRIATNTLVKIAVLGVIARIVMFLEFPLPLFPTFLKLDLSDIVCLIGAFALGPIAGMGIEFVKCLLHVLTGGLASTGGVGDLANFIVGSAFVVSAGWYYKTHKSKKGAYISLLIGAVALPVAGALVNYFVTLPLYALVLGFTEEMIVGMSSAVIPAIHDKLTLILYAFTPFNLIKSIIICLITLPLYKKLSPLLHKL</sequence>
<dbReference type="InterPro" id="IPR024529">
    <property type="entry name" value="ECF_trnsprt_substrate-spec"/>
</dbReference>
<keyword evidence="11" id="KW-1185">Reference proteome</keyword>